<gene>
    <name evidence="4" type="ordered locus">Thexy_1607</name>
</gene>
<dbReference type="HOGENOM" id="CLU_019560_0_0_9"/>
<sequence length="716" mass="80599">MKRLLAILITAMFILAAAIPSDVLAQTNSKIELKQAIEIAKEKLNLPTDGYSFSSNYYEGDGNKTWYLTWTSSTNSTITVNVNADTGEITGYNFYKPNSGSNSVIPKYSRDDAKKVAVDFLNKVIPEKFKETKEQESDDYLGLSPKIAYSNAYSFNFAQVVNGITFEGNHITIEVNKNTLEVQSYYLTWNDNYNFPDPKLAISKDKAIEIYKSNNSLRLQYNVVYKDVYGNNDPKPQAILVYALVNNQPIDAISGTVLPQNYYGPMIGGTGGMSTKSANSQSVLSPEEQKAVDDISKYISKDKAIQMVKEKLPFTIGSQYNLTSSNLFKNSSNYDSAIWDFSWSYSDGSNYNYVSASVDATTGELMTFTRSDSSENNIQGKTPKYTKEQLKNIAEEYLSKVQPDKFNQIEYQDVPTSPYDNSPYMSFNYVYMANGIQCPFDSIYIGVNKYTGDIVSYNYSWINVNLPDSKNIISLDDAYDSLFKNSDLQLTYIIYYPPDKVYDTPPQDVKLVYQVNNFNGLIDAKTGAYVDFSGNPIEKDKSTQFTDIAGNWAEKDILLLLQYGIVDGKDGKYMPNDYILQKDFIKMLVKSLQPNNIIIPLSSNDDENYDNYYNVAINNKIITESEKTPDSKVTRQDAAKFIVRSLGLKYVADINGIYTLDFLKDANSIDSSLKGYVAIAYGLNLMKGNNGYFNPNGDLTRAETASILVRYLRIEK</sequence>
<dbReference type="STRING" id="858215.Thexy_1607"/>
<proteinExistence type="predicted"/>
<evidence type="ECO:0000313" key="4">
    <source>
        <dbReference type="EMBL" id="AEF17638.1"/>
    </source>
</evidence>
<name>F6BHN9_THEXL</name>
<evidence type="ECO:0000313" key="5">
    <source>
        <dbReference type="Proteomes" id="UP000007239"/>
    </source>
</evidence>
<accession>F6BHN9</accession>
<keyword evidence="2" id="KW-0732">Signal</keyword>
<dbReference type="eggNOG" id="COG3858">
    <property type="taxonomic scope" value="Bacteria"/>
</dbReference>
<dbReference type="InterPro" id="IPR032599">
    <property type="entry name" value="YcdB/YcdC_rep_domain"/>
</dbReference>
<dbReference type="EMBL" id="CP002739">
    <property type="protein sequence ID" value="AEF17638.1"/>
    <property type="molecule type" value="Genomic_DNA"/>
</dbReference>
<dbReference type="Pfam" id="PF16244">
    <property type="entry name" value="DUF4901"/>
    <property type="match status" value="2"/>
</dbReference>
<dbReference type="AlphaFoldDB" id="F6BHN9"/>
<dbReference type="PROSITE" id="PS51272">
    <property type="entry name" value="SLH"/>
    <property type="match status" value="2"/>
</dbReference>
<dbReference type="RefSeq" id="WP_013788374.1">
    <property type="nucleotide sequence ID" value="NC_015555.1"/>
</dbReference>
<protein>
    <submittedName>
        <fullName evidence="4">Propeptide PepSY amd peptidase M4</fullName>
    </submittedName>
</protein>
<feature type="domain" description="SLH" evidence="3">
    <location>
        <begin position="540"/>
        <end position="602"/>
    </location>
</feature>
<evidence type="ECO:0000256" key="1">
    <source>
        <dbReference type="ARBA" id="ARBA00022737"/>
    </source>
</evidence>
<dbReference type="Pfam" id="PF00395">
    <property type="entry name" value="SLH"/>
    <property type="match status" value="2"/>
</dbReference>
<evidence type="ECO:0000259" key="3">
    <source>
        <dbReference type="PROSITE" id="PS51272"/>
    </source>
</evidence>
<keyword evidence="5" id="KW-1185">Reference proteome</keyword>
<dbReference type="Proteomes" id="UP000007239">
    <property type="component" value="Chromosome"/>
</dbReference>
<keyword evidence="1" id="KW-0677">Repeat</keyword>
<dbReference type="Gene3D" id="3.10.450.40">
    <property type="match status" value="1"/>
</dbReference>
<feature type="signal peptide" evidence="2">
    <location>
        <begin position="1"/>
        <end position="25"/>
    </location>
</feature>
<reference evidence="4" key="1">
    <citation type="submission" date="2011-05" db="EMBL/GenBank/DDBJ databases">
        <title>Complete sequence of Thermoanaerobacterium xylanolyticum LX-11.</title>
        <authorList>
            <consortium name="US DOE Joint Genome Institute"/>
            <person name="Lucas S."/>
            <person name="Han J."/>
            <person name="Lapidus A."/>
            <person name="Cheng J.-F."/>
            <person name="Goodwin L."/>
            <person name="Pitluck S."/>
            <person name="Peters L."/>
            <person name="Mikhailova N."/>
            <person name="Lu M."/>
            <person name="Han C."/>
            <person name="Tapia R."/>
            <person name="Land M."/>
            <person name="Hauser L."/>
            <person name="Kyrpides N."/>
            <person name="Ivanova N."/>
            <person name="Pagani I."/>
            <person name="Hemme C."/>
            <person name="Woyke T."/>
        </authorList>
    </citation>
    <scope>NUCLEOTIDE SEQUENCE</scope>
    <source>
        <strain evidence="4">LX-11</strain>
    </source>
</reference>
<evidence type="ECO:0000256" key="2">
    <source>
        <dbReference type="SAM" id="SignalP"/>
    </source>
</evidence>
<feature type="domain" description="SLH" evidence="3">
    <location>
        <begin position="660"/>
        <end position="716"/>
    </location>
</feature>
<dbReference type="InterPro" id="IPR001119">
    <property type="entry name" value="SLH_dom"/>
</dbReference>
<feature type="chain" id="PRO_5003338173" evidence="2">
    <location>
        <begin position="26"/>
        <end position="716"/>
    </location>
</feature>
<organism evidence="4 5">
    <name type="scientific">Thermoanaerobacterium xylanolyticum (strain ATCC 49914 / DSM 7097 / LX-11)</name>
    <dbReference type="NCBI Taxonomy" id="858215"/>
    <lineage>
        <taxon>Bacteria</taxon>
        <taxon>Bacillati</taxon>
        <taxon>Bacillota</taxon>
        <taxon>Clostridia</taxon>
        <taxon>Thermoanaerobacterales</taxon>
        <taxon>Thermoanaerobacteraceae</taxon>
        <taxon>Thermoanaerobacterium</taxon>
    </lineage>
</organism>
<dbReference type="KEGG" id="txy:Thexy_1607"/>